<dbReference type="AlphaFoldDB" id="A0AAU7THM9"/>
<name>A0AAU7THM9_9ACTN</name>
<protein>
    <submittedName>
        <fullName evidence="2">Rhodanese-like domain-containing protein</fullName>
    </submittedName>
</protein>
<dbReference type="RefSeq" id="WP_350279137.1">
    <property type="nucleotide sequence ID" value="NZ_CP158165.1"/>
</dbReference>
<accession>A0AAU7THM9</accession>
<evidence type="ECO:0000259" key="1">
    <source>
        <dbReference type="PROSITE" id="PS50206"/>
    </source>
</evidence>
<dbReference type="Pfam" id="PF00581">
    <property type="entry name" value="Rhodanese"/>
    <property type="match status" value="1"/>
</dbReference>
<reference evidence="2" key="1">
    <citation type="submission" date="2024-06" db="EMBL/GenBank/DDBJ databases">
        <title>Kribbella sp. strain HUAS MG21 genome sequences.</title>
        <authorList>
            <person name="Mo P."/>
        </authorList>
    </citation>
    <scope>NUCLEOTIDE SEQUENCE</scope>
    <source>
        <strain evidence="2">HUAS MG21</strain>
    </source>
</reference>
<dbReference type="SUPFAM" id="SSF52821">
    <property type="entry name" value="Rhodanese/Cell cycle control phosphatase"/>
    <property type="match status" value="1"/>
</dbReference>
<dbReference type="Gene3D" id="3.40.250.10">
    <property type="entry name" value="Rhodanese-like domain"/>
    <property type="match status" value="1"/>
</dbReference>
<organism evidence="2">
    <name type="scientific">Kribbella sp. HUAS MG21</name>
    <dbReference type="NCBI Taxonomy" id="3160966"/>
    <lineage>
        <taxon>Bacteria</taxon>
        <taxon>Bacillati</taxon>
        <taxon>Actinomycetota</taxon>
        <taxon>Actinomycetes</taxon>
        <taxon>Propionibacteriales</taxon>
        <taxon>Kribbellaceae</taxon>
        <taxon>Kribbella</taxon>
    </lineage>
</organism>
<dbReference type="InterPro" id="IPR001763">
    <property type="entry name" value="Rhodanese-like_dom"/>
</dbReference>
<proteinExistence type="predicted"/>
<dbReference type="PROSITE" id="PS50206">
    <property type="entry name" value="RHODANESE_3"/>
    <property type="match status" value="1"/>
</dbReference>
<evidence type="ECO:0000313" key="2">
    <source>
        <dbReference type="EMBL" id="XBV26338.1"/>
    </source>
</evidence>
<sequence length="140" mass="15585">MSIDDRVARVQAELPRLRAQEAYDAVQRGEAFIVDTRPEYQRRASGEVPAAIVIERNHLEWRLDPTTSTAAIPEAVSYDIQWIVICEAGYSSSLAAESLRELGLHRSTDVVGGFQAWQAANLPIDHPPEPAQPRTPRRLG</sequence>
<dbReference type="EMBL" id="CP158165">
    <property type="protein sequence ID" value="XBV26338.1"/>
    <property type="molecule type" value="Genomic_DNA"/>
</dbReference>
<feature type="domain" description="Rhodanese" evidence="1">
    <location>
        <begin position="27"/>
        <end position="126"/>
    </location>
</feature>
<dbReference type="SMART" id="SM00450">
    <property type="entry name" value="RHOD"/>
    <property type="match status" value="1"/>
</dbReference>
<dbReference type="InterPro" id="IPR036873">
    <property type="entry name" value="Rhodanese-like_dom_sf"/>
</dbReference>
<gene>
    <name evidence="2" type="ORF">ABN611_07885</name>
</gene>